<keyword evidence="1" id="KW-0812">Transmembrane</keyword>
<feature type="transmembrane region" description="Helical" evidence="1">
    <location>
        <begin position="14"/>
        <end position="35"/>
    </location>
</feature>
<dbReference type="STRING" id="1714016.BA724_08855"/>
<dbReference type="EMBL" id="MAMP01000022">
    <property type="protein sequence ID" value="OES44382.1"/>
    <property type="molecule type" value="Genomic_DNA"/>
</dbReference>
<keyword evidence="1" id="KW-1133">Transmembrane helix</keyword>
<evidence type="ECO:0000313" key="2">
    <source>
        <dbReference type="EMBL" id="OES44382.1"/>
    </source>
</evidence>
<gene>
    <name evidence="2" type="ORF">BA724_08855</name>
</gene>
<keyword evidence="1" id="KW-0472">Membrane</keyword>
<dbReference type="AlphaFoldDB" id="A0A1E7DMT2"/>
<evidence type="ECO:0008006" key="4">
    <source>
        <dbReference type="Google" id="ProtNLM"/>
    </source>
</evidence>
<organism evidence="2 3">
    <name type="scientific">Domibacillus iocasae</name>
    <dbReference type="NCBI Taxonomy" id="1714016"/>
    <lineage>
        <taxon>Bacteria</taxon>
        <taxon>Bacillati</taxon>
        <taxon>Bacillota</taxon>
        <taxon>Bacilli</taxon>
        <taxon>Bacillales</taxon>
        <taxon>Bacillaceae</taxon>
        <taxon>Domibacillus</taxon>
    </lineage>
</organism>
<name>A0A1E7DMT2_9BACI</name>
<reference evidence="2 3" key="1">
    <citation type="submission" date="2016-06" db="EMBL/GenBank/DDBJ databases">
        <title>Domibacillus iocasae genome sequencing.</title>
        <authorList>
            <person name="Verma A."/>
            <person name="Pal Y."/>
            <person name="Ojha A.K."/>
            <person name="Krishnamurthi S."/>
        </authorList>
    </citation>
    <scope>NUCLEOTIDE SEQUENCE [LARGE SCALE GENOMIC DNA]</scope>
    <source>
        <strain evidence="2 3">DSM 29979</strain>
    </source>
</reference>
<dbReference type="Proteomes" id="UP000095658">
    <property type="component" value="Unassembled WGS sequence"/>
</dbReference>
<evidence type="ECO:0000256" key="1">
    <source>
        <dbReference type="SAM" id="Phobius"/>
    </source>
</evidence>
<keyword evidence="3" id="KW-1185">Reference proteome</keyword>
<accession>A0A1E7DMT2</accession>
<evidence type="ECO:0000313" key="3">
    <source>
        <dbReference type="Proteomes" id="UP000095658"/>
    </source>
</evidence>
<comment type="caution">
    <text evidence="2">The sequence shown here is derived from an EMBL/GenBank/DDBJ whole genome shotgun (WGS) entry which is preliminary data.</text>
</comment>
<protein>
    <recommendedName>
        <fullName evidence="4">Prepilin-type N-terminal cleavage/methylation domain-containing protein</fullName>
    </recommendedName>
</protein>
<proteinExistence type="predicted"/>
<dbReference type="RefSeq" id="WP_069938980.1">
    <property type="nucleotide sequence ID" value="NZ_MAMP01000022.1"/>
</dbReference>
<sequence>MWKNEQGMTLAESILALTAFFIGAAVLLPFCMKLIEETSWRWEHQEGMRKLYEEAESRIFSDASFVYDLDQSTVKGEIVWKETNGKSKACVAIAERTTCVVEQ</sequence>